<gene>
    <name evidence="6" type="primary">mngR_2</name>
    <name evidence="5" type="ORF">BBN53_13200</name>
    <name evidence="6" type="ORF">ERS370011_02800</name>
</gene>
<dbReference type="EMBL" id="CP016440">
    <property type="protein sequence ID" value="ANY16757.1"/>
    <property type="molecule type" value="Genomic_DNA"/>
</dbReference>
<evidence type="ECO:0000256" key="3">
    <source>
        <dbReference type="ARBA" id="ARBA00023163"/>
    </source>
</evidence>
<evidence type="ECO:0000259" key="4">
    <source>
        <dbReference type="PROSITE" id="PS50949"/>
    </source>
</evidence>
<evidence type="ECO:0000313" key="6">
    <source>
        <dbReference type="EMBL" id="CUI90624.1"/>
    </source>
</evidence>
<dbReference type="KEGG" id="bpdz:BBN53_13200"/>
<dbReference type="PANTHER" id="PTHR44846">
    <property type="entry name" value="MANNOSYL-D-GLYCERATE TRANSPORT/METABOLISM SYSTEM REPRESSOR MNGR-RELATED"/>
    <property type="match status" value="1"/>
</dbReference>
<evidence type="ECO:0000313" key="8">
    <source>
        <dbReference type="Proteomes" id="UP000092950"/>
    </source>
</evidence>
<dbReference type="RefSeq" id="WP_043208785.1">
    <property type="nucleotide sequence ID" value="NZ_CAJGUP010000239.1"/>
</dbReference>
<protein>
    <submittedName>
        <fullName evidence="5">GntR family transcriptional regulator</fullName>
    </submittedName>
    <submittedName>
        <fullName evidence="6">Phosphonate metabolism transcriptional regulator PhnF</fullName>
    </submittedName>
</protein>
<dbReference type="InterPro" id="IPR000524">
    <property type="entry name" value="Tscrpt_reg_HTH_GntR"/>
</dbReference>
<keyword evidence="8" id="KW-1185">Reference proteome</keyword>
<proteinExistence type="predicted"/>
<evidence type="ECO:0000256" key="1">
    <source>
        <dbReference type="ARBA" id="ARBA00023015"/>
    </source>
</evidence>
<dbReference type="InterPro" id="IPR011663">
    <property type="entry name" value="UTRA"/>
</dbReference>
<dbReference type="Proteomes" id="UP000092950">
    <property type="component" value="Chromosome"/>
</dbReference>
<dbReference type="SUPFAM" id="SSF46785">
    <property type="entry name" value="Winged helix' DNA-binding domain"/>
    <property type="match status" value="1"/>
</dbReference>
<accession>A0A0M7G6Q1</accession>
<dbReference type="Pfam" id="PF00392">
    <property type="entry name" value="GntR"/>
    <property type="match status" value="1"/>
</dbReference>
<keyword evidence="3" id="KW-0804">Transcription</keyword>
<dbReference type="Proteomes" id="UP000053096">
    <property type="component" value="Unassembled WGS sequence"/>
</dbReference>
<organism evidence="6 7">
    <name type="scientific">Bordetella pseudohinzii</name>
    <dbReference type="NCBI Taxonomy" id="1331258"/>
    <lineage>
        <taxon>Bacteria</taxon>
        <taxon>Pseudomonadati</taxon>
        <taxon>Pseudomonadota</taxon>
        <taxon>Betaproteobacteria</taxon>
        <taxon>Burkholderiales</taxon>
        <taxon>Alcaligenaceae</taxon>
        <taxon>Bordetella</taxon>
    </lineage>
</organism>
<reference evidence="6 7" key="1">
    <citation type="submission" date="2015-09" db="EMBL/GenBank/DDBJ databases">
        <authorList>
            <person name="Jackson K.R."/>
            <person name="Lunt B.L."/>
            <person name="Fisher J.N.B."/>
            <person name="Gardner A.V."/>
            <person name="Bailey M.E."/>
            <person name="Deus L.M."/>
            <person name="Earl A.S."/>
            <person name="Gibby P.D."/>
            <person name="Hartmann K.A."/>
            <person name="Liu J.E."/>
            <person name="Manci A.M."/>
            <person name="Nielsen D.A."/>
            <person name="Solomon M.B."/>
            <person name="Breakwell D.P."/>
            <person name="Burnett S.H."/>
            <person name="Grose J.H."/>
        </authorList>
    </citation>
    <scope>NUCLEOTIDE SEQUENCE [LARGE SCALE GENOMIC DNA]</scope>
    <source>
        <strain evidence="6 7">2789STDY5608636</strain>
    </source>
</reference>
<dbReference type="AlphaFoldDB" id="A0A0J6C806"/>
<sequence>MDVRYTELASVLVKQITEGPLRVGDQLPSEVALAEEHGVSRTTIRSALNIVEGLGLISRKRRAGTVILSKETRNRYTKSLHNIEDLVNYASYTERTIIDISDAVADERLAAALECRPGQKWLKIRMLRTEKTPERAPVCWTDAYLDPKEGLPILDQIQDGTGLLCTLIEKNSGRAVLDVKQEIAATSLSEEVAPYLRAAPHMPALEITRQYLDQAKQKFLITVSTYPADKFRFTFWMHRAKATEL</sequence>
<dbReference type="PANTHER" id="PTHR44846:SF17">
    <property type="entry name" value="GNTR-FAMILY TRANSCRIPTIONAL REGULATOR"/>
    <property type="match status" value="1"/>
</dbReference>
<feature type="domain" description="HTH gntR-type" evidence="4">
    <location>
        <begin position="2"/>
        <end position="70"/>
    </location>
</feature>
<dbReference type="OrthoDB" id="7363114at2"/>
<dbReference type="SUPFAM" id="SSF64288">
    <property type="entry name" value="Chorismate lyase-like"/>
    <property type="match status" value="1"/>
</dbReference>
<dbReference type="PROSITE" id="PS50949">
    <property type="entry name" value="HTH_GNTR"/>
    <property type="match status" value="1"/>
</dbReference>
<evidence type="ECO:0000256" key="2">
    <source>
        <dbReference type="ARBA" id="ARBA00023125"/>
    </source>
</evidence>
<dbReference type="CDD" id="cd07377">
    <property type="entry name" value="WHTH_GntR"/>
    <property type="match status" value="1"/>
</dbReference>
<dbReference type="GO" id="GO:0003677">
    <property type="term" value="F:DNA binding"/>
    <property type="evidence" value="ECO:0007669"/>
    <property type="project" value="UniProtKB-KW"/>
</dbReference>
<keyword evidence="2" id="KW-0238">DNA-binding</keyword>
<keyword evidence="1" id="KW-0805">Transcription regulation</keyword>
<dbReference type="PRINTS" id="PR00035">
    <property type="entry name" value="HTHGNTR"/>
</dbReference>
<dbReference type="InterPro" id="IPR036388">
    <property type="entry name" value="WH-like_DNA-bd_sf"/>
</dbReference>
<dbReference type="GO" id="GO:0003700">
    <property type="term" value="F:DNA-binding transcription factor activity"/>
    <property type="evidence" value="ECO:0007669"/>
    <property type="project" value="InterPro"/>
</dbReference>
<accession>A0A0J6C806</accession>
<dbReference type="InterPro" id="IPR050679">
    <property type="entry name" value="Bact_HTH_transcr_reg"/>
</dbReference>
<dbReference type="Pfam" id="PF07702">
    <property type="entry name" value="UTRA"/>
    <property type="match status" value="1"/>
</dbReference>
<name>A0A0J6C806_9BORD</name>
<dbReference type="GO" id="GO:0045892">
    <property type="term" value="P:negative regulation of DNA-templated transcription"/>
    <property type="evidence" value="ECO:0007669"/>
    <property type="project" value="TreeGrafter"/>
</dbReference>
<dbReference type="Gene3D" id="3.40.1410.10">
    <property type="entry name" value="Chorismate lyase-like"/>
    <property type="match status" value="1"/>
</dbReference>
<dbReference type="InterPro" id="IPR028978">
    <property type="entry name" value="Chorismate_lyase_/UTRA_dom_sf"/>
</dbReference>
<evidence type="ECO:0000313" key="5">
    <source>
        <dbReference type="EMBL" id="ANY16757.1"/>
    </source>
</evidence>
<dbReference type="EMBL" id="CYTV01000007">
    <property type="protein sequence ID" value="CUI90624.1"/>
    <property type="molecule type" value="Genomic_DNA"/>
</dbReference>
<dbReference type="Gene3D" id="1.10.10.10">
    <property type="entry name" value="Winged helix-like DNA-binding domain superfamily/Winged helix DNA-binding domain"/>
    <property type="match status" value="1"/>
</dbReference>
<dbReference type="InterPro" id="IPR036390">
    <property type="entry name" value="WH_DNA-bd_sf"/>
</dbReference>
<dbReference type="SMART" id="SM00866">
    <property type="entry name" value="UTRA"/>
    <property type="match status" value="1"/>
</dbReference>
<evidence type="ECO:0000313" key="7">
    <source>
        <dbReference type="Proteomes" id="UP000053096"/>
    </source>
</evidence>
<reference evidence="5 8" key="2">
    <citation type="submission" date="2016-07" db="EMBL/GenBank/DDBJ databases">
        <title>Complete genome sequences of Bordetella pseudohinzii.</title>
        <authorList>
            <person name="Spilker T."/>
            <person name="Darrah R."/>
            <person name="LiPuma J.J."/>
        </authorList>
    </citation>
    <scope>NUCLEOTIDE SEQUENCE [LARGE SCALE GENOMIC DNA]</scope>
    <source>
        <strain evidence="5 8">HI4681</strain>
    </source>
</reference>
<dbReference type="SMART" id="SM00345">
    <property type="entry name" value="HTH_GNTR"/>
    <property type="match status" value="1"/>
</dbReference>